<feature type="compositionally biased region" description="Polar residues" evidence="1">
    <location>
        <begin position="118"/>
        <end position="132"/>
    </location>
</feature>
<keyword evidence="3" id="KW-1185">Reference proteome</keyword>
<reference evidence="3" key="1">
    <citation type="submission" date="2015-09" db="EMBL/GenBank/DDBJ databases">
        <authorList>
            <consortium name="Pathogen Informatics"/>
        </authorList>
    </citation>
    <scope>NUCLEOTIDE SEQUENCE [LARGE SCALE GENOMIC DNA]</scope>
    <source>
        <strain evidence="3">Lake Konstanz</strain>
    </source>
</reference>
<dbReference type="VEuPathDB" id="TriTrypDB:BSAL_73375"/>
<evidence type="ECO:0000313" key="2">
    <source>
        <dbReference type="EMBL" id="CUG06742.1"/>
    </source>
</evidence>
<accession>A0A0S4J381</accession>
<organism evidence="2 3">
    <name type="scientific">Bodo saltans</name>
    <name type="common">Flagellated protozoan</name>
    <dbReference type="NCBI Taxonomy" id="75058"/>
    <lineage>
        <taxon>Eukaryota</taxon>
        <taxon>Discoba</taxon>
        <taxon>Euglenozoa</taxon>
        <taxon>Kinetoplastea</taxon>
        <taxon>Metakinetoplastina</taxon>
        <taxon>Eubodonida</taxon>
        <taxon>Bodonidae</taxon>
        <taxon>Bodo</taxon>
    </lineage>
</organism>
<feature type="region of interest" description="Disordered" evidence="1">
    <location>
        <begin position="1"/>
        <end position="101"/>
    </location>
</feature>
<feature type="compositionally biased region" description="Low complexity" evidence="1">
    <location>
        <begin position="92"/>
        <end position="101"/>
    </location>
</feature>
<proteinExistence type="predicted"/>
<evidence type="ECO:0000256" key="1">
    <source>
        <dbReference type="SAM" id="MobiDB-lite"/>
    </source>
</evidence>
<name>A0A0S4J381_BODSA</name>
<evidence type="ECO:0000313" key="3">
    <source>
        <dbReference type="Proteomes" id="UP000051952"/>
    </source>
</evidence>
<dbReference type="AlphaFoldDB" id="A0A0S4J381"/>
<feature type="compositionally biased region" description="Basic residues" evidence="1">
    <location>
        <begin position="46"/>
        <end position="91"/>
    </location>
</feature>
<gene>
    <name evidence="2" type="ORF">BSAL_73375</name>
</gene>
<dbReference type="EMBL" id="CYKH01000612">
    <property type="protein sequence ID" value="CUG06742.1"/>
    <property type="molecule type" value="Genomic_DNA"/>
</dbReference>
<protein>
    <submittedName>
        <fullName evidence="2">Uncharacterized protein</fullName>
    </submittedName>
</protein>
<sequence length="140" mass="17195">MKPLLQRRGQRKEQLLRRPRRLRRLLRGPRKTLLRKPPPLQPRRPLQLRRRPRKPPQPRRPRKPPQQRRPRKLPQQRRPRKPPQRRRRMRMLRSNNSSNHPLLLLNQLNHRTHQLRQPSVNLPLLSPTTHQTPRMVAHAR</sequence>
<feature type="region of interest" description="Disordered" evidence="1">
    <location>
        <begin position="118"/>
        <end position="140"/>
    </location>
</feature>
<dbReference type="Proteomes" id="UP000051952">
    <property type="component" value="Unassembled WGS sequence"/>
</dbReference>
<feature type="compositionally biased region" description="Basic residues" evidence="1">
    <location>
        <begin position="17"/>
        <end position="34"/>
    </location>
</feature>